<organism evidence="5 6">
    <name type="scientific">Penicillium daleae</name>
    <dbReference type="NCBI Taxonomy" id="63821"/>
    <lineage>
        <taxon>Eukaryota</taxon>
        <taxon>Fungi</taxon>
        <taxon>Dikarya</taxon>
        <taxon>Ascomycota</taxon>
        <taxon>Pezizomycotina</taxon>
        <taxon>Eurotiomycetes</taxon>
        <taxon>Eurotiomycetidae</taxon>
        <taxon>Eurotiales</taxon>
        <taxon>Aspergillaceae</taxon>
        <taxon>Penicillium</taxon>
    </lineage>
</organism>
<comment type="similarity">
    <text evidence="3">Belongs to the aldo/keto reductase family. Aldo/keto reductase 2 subfamily.</text>
</comment>
<dbReference type="InterPro" id="IPR036812">
    <property type="entry name" value="NAD(P)_OxRdtase_dom_sf"/>
</dbReference>
<evidence type="ECO:0000313" key="6">
    <source>
        <dbReference type="Proteomes" id="UP001213681"/>
    </source>
</evidence>
<dbReference type="PANTHER" id="PTHR43364:SF9">
    <property type="entry name" value="OXIDOREDUCTASE"/>
    <property type="match status" value="1"/>
</dbReference>
<protein>
    <recommendedName>
        <fullName evidence="4">NADP-dependent oxidoreductase domain-containing protein</fullName>
    </recommendedName>
</protein>
<dbReference type="Pfam" id="PF00248">
    <property type="entry name" value="Aldo_ket_red"/>
    <property type="match status" value="1"/>
</dbReference>
<dbReference type="Gene3D" id="3.20.20.100">
    <property type="entry name" value="NADP-dependent oxidoreductase domain"/>
    <property type="match status" value="1"/>
</dbReference>
<dbReference type="SUPFAM" id="SSF51430">
    <property type="entry name" value="NAD(P)-linked oxidoreductase"/>
    <property type="match status" value="1"/>
</dbReference>
<keyword evidence="1" id="KW-0521">NADP</keyword>
<evidence type="ECO:0000313" key="5">
    <source>
        <dbReference type="EMBL" id="KAJ5459932.1"/>
    </source>
</evidence>
<dbReference type="AlphaFoldDB" id="A0AAD6CDD1"/>
<reference evidence="5" key="1">
    <citation type="submission" date="2022-12" db="EMBL/GenBank/DDBJ databases">
        <authorList>
            <person name="Petersen C."/>
        </authorList>
    </citation>
    <scope>NUCLEOTIDE SEQUENCE</scope>
    <source>
        <strain evidence="5">IBT 16125</strain>
    </source>
</reference>
<dbReference type="InterPro" id="IPR050523">
    <property type="entry name" value="AKR_Detox_Biosynth"/>
</dbReference>
<keyword evidence="6" id="KW-1185">Reference proteome</keyword>
<dbReference type="InterPro" id="IPR023210">
    <property type="entry name" value="NADP_OxRdtase_dom"/>
</dbReference>
<dbReference type="FunFam" id="3.20.20.100:FF:000004">
    <property type="entry name" value="Oxidoreductase, aldo/keto reductase"/>
    <property type="match status" value="1"/>
</dbReference>
<comment type="caution">
    <text evidence="5">The sequence shown here is derived from an EMBL/GenBank/DDBJ whole genome shotgun (WGS) entry which is preliminary data.</text>
</comment>
<proteinExistence type="inferred from homology"/>
<accession>A0AAD6CDD1</accession>
<keyword evidence="2" id="KW-0560">Oxidoreductase</keyword>
<dbReference type="RefSeq" id="XP_056768974.1">
    <property type="nucleotide sequence ID" value="XM_056904867.1"/>
</dbReference>
<dbReference type="GO" id="GO:0005829">
    <property type="term" value="C:cytosol"/>
    <property type="evidence" value="ECO:0007669"/>
    <property type="project" value="UniProtKB-ARBA"/>
</dbReference>
<reference evidence="5" key="2">
    <citation type="journal article" date="2023" name="IMA Fungus">
        <title>Comparative genomic study of the Penicillium genus elucidates a diverse pangenome and 15 lateral gene transfer events.</title>
        <authorList>
            <person name="Petersen C."/>
            <person name="Sorensen T."/>
            <person name="Nielsen M.R."/>
            <person name="Sondergaard T.E."/>
            <person name="Sorensen J.L."/>
            <person name="Fitzpatrick D.A."/>
            <person name="Frisvad J.C."/>
            <person name="Nielsen K.L."/>
        </authorList>
    </citation>
    <scope>NUCLEOTIDE SEQUENCE</scope>
    <source>
        <strain evidence="5">IBT 16125</strain>
    </source>
</reference>
<dbReference type="GO" id="GO:0016491">
    <property type="term" value="F:oxidoreductase activity"/>
    <property type="evidence" value="ECO:0007669"/>
    <property type="project" value="UniProtKB-KW"/>
</dbReference>
<feature type="domain" description="NADP-dependent oxidoreductase" evidence="4">
    <location>
        <begin position="33"/>
        <end position="344"/>
    </location>
</feature>
<dbReference type="CDD" id="cd19079">
    <property type="entry name" value="AKR_EcYajO-like"/>
    <property type="match status" value="1"/>
</dbReference>
<dbReference type="PANTHER" id="PTHR43364">
    <property type="entry name" value="NADH-SPECIFIC METHYLGLYOXAL REDUCTASE-RELATED"/>
    <property type="match status" value="1"/>
</dbReference>
<evidence type="ECO:0000256" key="1">
    <source>
        <dbReference type="ARBA" id="ARBA00022857"/>
    </source>
</evidence>
<evidence type="ECO:0000256" key="3">
    <source>
        <dbReference type="ARBA" id="ARBA00038157"/>
    </source>
</evidence>
<sequence>MVALPVGVKKSLDETGVDYVRVGNSGLRVSVPIIGCMSIGNPEWADWVVGPDKALPLLKAAYDRGVNTWDTANIYSNGDSERVIAQAIKEYDIPRHKLVLMTKAYSCVGEQQFNAYSILDELRRSKDYVNQFGLSRKALFKAVEDSLQRLETDYIDLFWIHRFDPYTPIEETMRALHDLVTSGKIRYIGASSMWTYEFAMMQFCAEKNGWTKFIAMQNRYNLLYREEEREMIRFCNVTGVAVIPWGPLAEGRLARPLTAHGTTARSGGETASSLRPETTEIINRVEEISRRKGWTMSQVTLAWMQKRVASPIIGFSSVRRIDEALSARGKELTSEEERYIEEAYRPVEVEGHF</sequence>
<dbReference type="EMBL" id="JAPVEA010000002">
    <property type="protein sequence ID" value="KAJ5459932.1"/>
    <property type="molecule type" value="Genomic_DNA"/>
</dbReference>
<dbReference type="GeneID" id="81595110"/>
<evidence type="ECO:0000259" key="4">
    <source>
        <dbReference type="Pfam" id="PF00248"/>
    </source>
</evidence>
<gene>
    <name evidence="5" type="ORF">N7458_001484</name>
</gene>
<evidence type="ECO:0000256" key="2">
    <source>
        <dbReference type="ARBA" id="ARBA00023002"/>
    </source>
</evidence>
<name>A0AAD6CDD1_9EURO</name>
<dbReference type="Proteomes" id="UP001213681">
    <property type="component" value="Unassembled WGS sequence"/>
</dbReference>